<protein>
    <submittedName>
        <fullName evidence="3">Siderophore-iron reductase FhuF</fullName>
    </submittedName>
</protein>
<reference evidence="3 4" key="1">
    <citation type="submission" date="2018-02" db="EMBL/GenBank/DDBJ databases">
        <title>Whole genome sequencing of endophytic bacterium.</title>
        <authorList>
            <person name="Eedara R."/>
            <person name="Podile A.R."/>
        </authorList>
    </citation>
    <scope>NUCLEOTIDE SEQUENCE [LARGE SCALE GENOMIC DNA]</scope>
    <source>
        <strain evidence="3 4">RP1T</strain>
    </source>
</reference>
<feature type="domain" description="Ferric siderophore reductase C-terminal" evidence="2">
    <location>
        <begin position="213"/>
        <end position="234"/>
    </location>
</feature>
<dbReference type="PRINTS" id="PR01714">
    <property type="entry name" value="2FE2SRDCTASE"/>
</dbReference>
<gene>
    <name evidence="3" type="primary">fhuF</name>
    <name evidence="3" type="ORF">C5L14_02460</name>
</gene>
<dbReference type="InterPro" id="IPR024726">
    <property type="entry name" value="FhuF_C"/>
</dbReference>
<dbReference type="Proteomes" id="UP000237682">
    <property type="component" value="Unassembled WGS sequence"/>
</dbReference>
<proteinExistence type="predicted"/>
<keyword evidence="4" id="KW-1185">Reference proteome</keyword>
<dbReference type="AlphaFoldDB" id="A0A2S9QJE8"/>
<dbReference type="GO" id="GO:0003824">
    <property type="term" value="F:catalytic activity"/>
    <property type="evidence" value="ECO:0007669"/>
    <property type="project" value="UniProtKB-ARBA"/>
</dbReference>
<evidence type="ECO:0000259" key="2">
    <source>
        <dbReference type="Pfam" id="PF11575"/>
    </source>
</evidence>
<comment type="caution">
    <text evidence="3">The sequence shown here is derived from an EMBL/GenBank/DDBJ whole genome shotgun (WGS) entry which is preliminary data.</text>
</comment>
<feature type="domain" description="Aerobactin siderophore biosynthesis IucA/IucC-like C-terminal" evidence="1">
    <location>
        <begin position="62"/>
        <end position="184"/>
    </location>
</feature>
<dbReference type="InterPro" id="IPR008090">
    <property type="entry name" value="Fe_iron_reduct"/>
</dbReference>
<evidence type="ECO:0000313" key="4">
    <source>
        <dbReference type="Proteomes" id="UP000237682"/>
    </source>
</evidence>
<dbReference type="Pfam" id="PF11575">
    <property type="entry name" value="FhuF_C"/>
    <property type="match status" value="1"/>
</dbReference>
<dbReference type="NCBIfam" id="TIGR03951">
    <property type="entry name" value="Fe_III_red_FhuF"/>
    <property type="match status" value="1"/>
</dbReference>
<dbReference type="Pfam" id="PF06276">
    <property type="entry name" value="FhuF"/>
    <property type="match status" value="1"/>
</dbReference>
<name>A0A2S9QJE8_9HYPH</name>
<accession>A0A2S9QJE8</accession>
<dbReference type="GO" id="GO:0051537">
    <property type="term" value="F:2 iron, 2 sulfur cluster binding"/>
    <property type="evidence" value="ECO:0007669"/>
    <property type="project" value="InterPro"/>
</dbReference>
<dbReference type="RefSeq" id="WP_105860421.1">
    <property type="nucleotide sequence ID" value="NZ_PUEJ01000001.1"/>
</dbReference>
<organism evidence="3 4">
    <name type="scientific">Labrys okinawensis</name>
    <dbReference type="NCBI Taxonomy" id="346911"/>
    <lineage>
        <taxon>Bacteria</taxon>
        <taxon>Pseudomonadati</taxon>
        <taxon>Pseudomonadota</taxon>
        <taxon>Alphaproteobacteria</taxon>
        <taxon>Hyphomicrobiales</taxon>
        <taxon>Xanthobacteraceae</taxon>
        <taxon>Labrys</taxon>
    </lineage>
</organism>
<dbReference type="InterPro" id="IPR022770">
    <property type="entry name" value="IucA/IucC-like_C"/>
</dbReference>
<sequence>MIASLAPCFAGNLHWYGEALVLPGTHDGAIAGHSLLEKGVAEELMSRFAGTYPGADRHALVSMWTQWHFGALVIPATAAILLLDRDLPVDLDAIGIIPHESGRTAALVIPDDGRPHCNNASERFSRLFEGHVEPLIRSFAGRFDVSKRLLWTNAAAIFEWTLHQVLETGGPCPAALEEGRALLQRRSGENGRPNPICGAISYPLEQGQPVRRRKICCLRYLLPGVEDCGSLCPLPPTSRQQASLSA</sequence>
<dbReference type="OrthoDB" id="8993954at2"/>
<evidence type="ECO:0000259" key="1">
    <source>
        <dbReference type="Pfam" id="PF06276"/>
    </source>
</evidence>
<evidence type="ECO:0000313" key="3">
    <source>
        <dbReference type="EMBL" id="PRH89458.1"/>
    </source>
</evidence>
<dbReference type="EMBL" id="PUEJ01000001">
    <property type="protein sequence ID" value="PRH89458.1"/>
    <property type="molecule type" value="Genomic_DNA"/>
</dbReference>